<dbReference type="Proteomes" id="UP000179057">
    <property type="component" value="Unassembled WGS sequence"/>
</dbReference>
<evidence type="ECO:0000259" key="7">
    <source>
        <dbReference type="PROSITE" id="PS51330"/>
    </source>
</evidence>
<dbReference type="PRINTS" id="PR00070">
    <property type="entry name" value="DHFR"/>
</dbReference>
<comment type="caution">
    <text evidence="8">The sequence shown here is derived from an EMBL/GenBank/DDBJ whole genome shotgun (WGS) entry which is preliminary data.</text>
</comment>
<dbReference type="InterPro" id="IPR012259">
    <property type="entry name" value="DHFR"/>
</dbReference>
<comment type="similarity">
    <text evidence="2">Belongs to the dihydrofolate reductase family.</text>
</comment>
<dbReference type="PANTHER" id="PTHR48069">
    <property type="entry name" value="DIHYDROFOLATE REDUCTASE"/>
    <property type="match status" value="1"/>
</dbReference>
<dbReference type="GO" id="GO:0006730">
    <property type="term" value="P:one-carbon metabolic process"/>
    <property type="evidence" value="ECO:0007669"/>
    <property type="project" value="UniProtKB-KW"/>
</dbReference>
<comment type="pathway">
    <text evidence="1">Cofactor biosynthesis; tetrahydrofolate biosynthesis; 5,6,7,8-tetrahydrofolate from 7,8-dihydrofolate: step 1/1.</text>
</comment>
<dbReference type="PROSITE" id="PS51330">
    <property type="entry name" value="DHFR_2"/>
    <property type="match status" value="1"/>
</dbReference>
<dbReference type="CDD" id="cd00209">
    <property type="entry name" value="DHFR"/>
    <property type="match status" value="1"/>
</dbReference>
<evidence type="ECO:0000256" key="3">
    <source>
        <dbReference type="ARBA" id="ARBA00012856"/>
    </source>
</evidence>
<dbReference type="Gene3D" id="3.30.428.10">
    <property type="entry name" value="HIT-like"/>
    <property type="match status" value="1"/>
</dbReference>
<name>A0A1F8E3I6_9BACT</name>
<organism evidence="8 9">
    <name type="scientific">Candidatus Wolfebacteria bacterium RIFOXYD1_FULL_48_65</name>
    <dbReference type="NCBI Taxonomy" id="1802561"/>
    <lineage>
        <taxon>Bacteria</taxon>
        <taxon>Candidatus Wolfeibacteriota</taxon>
    </lineage>
</organism>
<dbReference type="GO" id="GO:0005829">
    <property type="term" value="C:cytosol"/>
    <property type="evidence" value="ECO:0007669"/>
    <property type="project" value="TreeGrafter"/>
</dbReference>
<reference evidence="8 9" key="1">
    <citation type="journal article" date="2016" name="Nat. Commun.">
        <title>Thousands of microbial genomes shed light on interconnected biogeochemical processes in an aquifer system.</title>
        <authorList>
            <person name="Anantharaman K."/>
            <person name="Brown C.T."/>
            <person name="Hug L.A."/>
            <person name="Sharon I."/>
            <person name="Castelle C.J."/>
            <person name="Probst A.J."/>
            <person name="Thomas B.C."/>
            <person name="Singh A."/>
            <person name="Wilkins M.J."/>
            <person name="Karaoz U."/>
            <person name="Brodie E.L."/>
            <person name="Williams K.H."/>
            <person name="Hubbard S.S."/>
            <person name="Banfield J.F."/>
        </authorList>
    </citation>
    <scope>NUCLEOTIDE SEQUENCE [LARGE SCALE GENOMIC DNA]</scope>
</reference>
<evidence type="ECO:0000256" key="4">
    <source>
        <dbReference type="ARBA" id="ARBA00022563"/>
    </source>
</evidence>
<feature type="domain" description="DHFR" evidence="7">
    <location>
        <begin position="3"/>
        <end position="174"/>
    </location>
</feature>
<evidence type="ECO:0000256" key="2">
    <source>
        <dbReference type="ARBA" id="ARBA00009539"/>
    </source>
</evidence>
<dbReference type="SUPFAM" id="SSF54197">
    <property type="entry name" value="HIT-like"/>
    <property type="match status" value="1"/>
</dbReference>
<dbReference type="GO" id="GO:0046654">
    <property type="term" value="P:tetrahydrofolate biosynthetic process"/>
    <property type="evidence" value="ECO:0007669"/>
    <property type="project" value="UniProtKB-UniPathway"/>
</dbReference>
<dbReference type="InterPro" id="IPR024072">
    <property type="entry name" value="DHFR-like_dom_sf"/>
</dbReference>
<gene>
    <name evidence="8" type="ORF">A2610_03505</name>
</gene>
<dbReference type="Gene3D" id="3.40.430.10">
    <property type="entry name" value="Dihydrofolate Reductase, subunit A"/>
    <property type="match status" value="1"/>
</dbReference>
<evidence type="ECO:0000313" key="8">
    <source>
        <dbReference type="EMBL" id="OGM95260.1"/>
    </source>
</evidence>
<keyword evidence="6" id="KW-0560">Oxidoreductase</keyword>
<dbReference type="InterPro" id="IPR001796">
    <property type="entry name" value="DHFR_dom"/>
</dbReference>
<dbReference type="PANTHER" id="PTHR48069:SF3">
    <property type="entry name" value="DIHYDROFOLATE REDUCTASE"/>
    <property type="match status" value="1"/>
</dbReference>
<dbReference type="EC" id="1.5.1.3" evidence="3"/>
<dbReference type="AlphaFoldDB" id="A0A1F8E3I6"/>
<dbReference type="GO" id="GO:0046452">
    <property type="term" value="P:dihydrofolate metabolic process"/>
    <property type="evidence" value="ECO:0007669"/>
    <property type="project" value="TreeGrafter"/>
</dbReference>
<dbReference type="GO" id="GO:0050661">
    <property type="term" value="F:NADP binding"/>
    <property type="evidence" value="ECO:0007669"/>
    <property type="project" value="InterPro"/>
</dbReference>
<evidence type="ECO:0000256" key="1">
    <source>
        <dbReference type="ARBA" id="ARBA00004903"/>
    </source>
</evidence>
<dbReference type="GO" id="GO:0004146">
    <property type="term" value="F:dihydrofolate reductase activity"/>
    <property type="evidence" value="ECO:0007669"/>
    <property type="project" value="UniProtKB-EC"/>
</dbReference>
<proteinExistence type="inferred from homology"/>
<protein>
    <recommendedName>
        <fullName evidence="3">dihydrofolate reductase</fullName>
        <ecNumber evidence="3">1.5.1.3</ecNumber>
    </recommendedName>
</protein>
<dbReference type="UniPathway" id="UPA00077">
    <property type="reaction ID" value="UER00158"/>
</dbReference>
<keyword evidence="5" id="KW-0521">NADP</keyword>
<dbReference type="EMBL" id="MGIV01000009">
    <property type="protein sequence ID" value="OGM95260.1"/>
    <property type="molecule type" value="Genomic_DNA"/>
</dbReference>
<dbReference type="GO" id="GO:0046655">
    <property type="term" value="P:folic acid metabolic process"/>
    <property type="evidence" value="ECO:0007669"/>
    <property type="project" value="TreeGrafter"/>
</dbReference>
<dbReference type="InterPro" id="IPR036265">
    <property type="entry name" value="HIT-like_sf"/>
</dbReference>
<dbReference type="Pfam" id="PF00186">
    <property type="entry name" value="DHFR_1"/>
    <property type="match status" value="1"/>
</dbReference>
<evidence type="ECO:0000313" key="9">
    <source>
        <dbReference type="Proteomes" id="UP000179057"/>
    </source>
</evidence>
<sequence>MSTISIIVAMDANRIIGNKDDLPWSLPSDLRRFKSLTIGKPVIMGRKTFESILARNGKPLPGRKSVVITRHANEWYDRFTADPRLFRNCMAVYSLPEAFMLSADAPEVCIIGGAEIYEQALPLADRMYFTQVGGNFEGDVKFPRSNMNDWKTVHDELVATDNHPYAFSILHRRPLAETKRYSTTGDDLVNPTFARSGGYDVTIADILKTGKCPFCPDMFLWHPWPILHRHGDWFITRNGWPYENAEHHFMIIGNRHIISTVQITPSDHSNIGALTRWAINRFKLDGYGICSRSGDTNCTGATVQHLHFHLIKPKLDQNGKAMPVWFPIG</sequence>
<evidence type="ECO:0000256" key="6">
    <source>
        <dbReference type="ARBA" id="ARBA00023002"/>
    </source>
</evidence>
<evidence type="ECO:0000256" key="5">
    <source>
        <dbReference type="ARBA" id="ARBA00022857"/>
    </source>
</evidence>
<keyword evidence="4" id="KW-0554">One-carbon metabolism</keyword>
<accession>A0A1F8E3I6</accession>
<dbReference type="SUPFAM" id="SSF53597">
    <property type="entry name" value="Dihydrofolate reductase-like"/>
    <property type="match status" value="1"/>
</dbReference>